<dbReference type="NCBIfam" id="TIGR01198">
    <property type="entry name" value="pgl"/>
    <property type="match status" value="1"/>
</dbReference>
<dbReference type="GO" id="GO:0017057">
    <property type="term" value="F:6-phosphogluconolactonase activity"/>
    <property type="evidence" value="ECO:0007669"/>
    <property type="project" value="UniProtKB-UniRule"/>
</dbReference>
<dbReference type="STRING" id="1842532.A7E78_06600"/>
<dbReference type="EMBL" id="CP015519">
    <property type="protein sequence ID" value="APG27539.1"/>
    <property type="molecule type" value="Genomic_DNA"/>
</dbReference>
<dbReference type="CDD" id="cd01400">
    <property type="entry name" value="6PGL"/>
    <property type="match status" value="1"/>
</dbReference>
<organism evidence="9 10">
    <name type="scientific">Syntrophotalea acetylenivorans</name>
    <dbReference type="NCBI Taxonomy" id="1842532"/>
    <lineage>
        <taxon>Bacteria</taxon>
        <taxon>Pseudomonadati</taxon>
        <taxon>Thermodesulfobacteriota</taxon>
        <taxon>Desulfuromonadia</taxon>
        <taxon>Desulfuromonadales</taxon>
        <taxon>Syntrophotaleaceae</taxon>
        <taxon>Syntrophotalea</taxon>
    </lineage>
</organism>
<dbReference type="InterPro" id="IPR039104">
    <property type="entry name" value="6PGL"/>
</dbReference>
<dbReference type="InterPro" id="IPR006148">
    <property type="entry name" value="Glc/Gal-6P_isomerase"/>
</dbReference>
<evidence type="ECO:0000259" key="8">
    <source>
        <dbReference type="Pfam" id="PF01182"/>
    </source>
</evidence>
<comment type="pathway">
    <text evidence="3 7">Carbohydrate degradation; pentose phosphate pathway; D-ribulose 5-phosphate from D-glucose 6-phosphate (oxidative stage): step 2/3.</text>
</comment>
<name>A0A1L3GNM5_9BACT</name>
<evidence type="ECO:0000256" key="1">
    <source>
        <dbReference type="ARBA" id="ARBA00000832"/>
    </source>
</evidence>
<keyword evidence="10" id="KW-1185">Reference proteome</keyword>
<dbReference type="GO" id="GO:0005975">
    <property type="term" value="P:carbohydrate metabolic process"/>
    <property type="evidence" value="ECO:0007669"/>
    <property type="project" value="UniProtKB-UniRule"/>
</dbReference>
<dbReference type="UniPathway" id="UPA00115">
    <property type="reaction ID" value="UER00409"/>
</dbReference>
<evidence type="ECO:0000313" key="9">
    <source>
        <dbReference type="EMBL" id="APG27539.1"/>
    </source>
</evidence>
<dbReference type="OrthoDB" id="9810967at2"/>
<gene>
    <name evidence="7" type="primary">pgl</name>
    <name evidence="9" type="ORF">A7E78_06600</name>
</gene>
<dbReference type="EC" id="3.1.1.31" evidence="5 7"/>
<keyword evidence="7" id="KW-0378">Hydrolase</keyword>
<comment type="function">
    <text evidence="2 7">Hydrolysis of 6-phosphogluconolactone to 6-phosphogluconate.</text>
</comment>
<evidence type="ECO:0000256" key="7">
    <source>
        <dbReference type="RuleBase" id="RU365095"/>
    </source>
</evidence>
<feature type="domain" description="Glucosamine/galactosamine-6-phosphate isomerase" evidence="8">
    <location>
        <begin position="11"/>
        <end position="211"/>
    </location>
</feature>
<dbReference type="AlphaFoldDB" id="A0A1L3GNM5"/>
<dbReference type="KEGG" id="pef:A7E78_06600"/>
<dbReference type="Proteomes" id="UP000182517">
    <property type="component" value="Chromosome"/>
</dbReference>
<dbReference type="PANTHER" id="PTHR11054:SF0">
    <property type="entry name" value="6-PHOSPHOGLUCONOLACTONASE"/>
    <property type="match status" value="1"/>
</dbReference>
<sequence length="229" mass="25197">MKTVHWELAKDEEEVAARACRQVLLAANQAIAARGRFRIVLAGGRTPEQTYRLLSEIDTDWHRWQIYFGDERCLPVDDPQRNSLMASRVWLNRVAILPANIHAIPAELGPLKAAQSYEPLVREALPFDLVLLGLGGDGHTASLFPDMPVQKKTLVQPVFHAPKAPSERVTLSAAALSQSQDILVLVSGEEKRQALAAWQRGESLPISTLQPLGDITAIYDREANPGSPA</sequence>
<reference evidence="9 10" key="1">
    <citation type="journal article" date="2017" name="Genome Announc.">
        <title>Complete Genome Sequences of Two Acetylene-Fermenting Pelobacter acetylenicus Strains.</title>
        <authorList>
            <person name="Sutton J.M."/>
            <person name="Baesman S.M."/>
            <person name="Fierst J.L."/>
            <person name="Poret-Peterson A.T."/>
            <person name="Oremland R.S."/>
            <person name="Dunlap D.S."/>
            <person name="Akob D.M."/>
        </authorList>
    </citation>
    <scope>NUCLEOTIDE SEQUENCE [LARGE SCALE GENOMIC DNA]</scope>
    <source>
        <strain evidence="9 10">SFB93</strain>
    </source>
</reference>
<accession>A0A1L3GNM5</accession>
<dbReference type="InterPro" id="IPR037171">
    <property type="entry name" value="NagB/RpiA_transferase-like"/>
</dbReference>
<dbReference type="Gene3D" id="3.40.50.1360">
    <property type="match status" value="1"/>
</dbReference>
<proteinExistence type="inferred from homology"/>
<evidence type="ECO:0000256" key="3">
    <source>
        <dbReference type="ARBA" id="ARBA00004961"/>
    </source>
</evidence>
<dbReference type="Pfam" id="PF01182">
    <property type="entry name" value="Glucosamine_iso"/>
    <property type="match status" value="1"/>
</dbReference>
<evidence type="ECO:0000256" key="6">
    <source>
        <dbReference type="ARBA" id="ARBA00020337"/>
    </source>
</evidence>
<dbReference type="InterPro" id="IPR005900">
    <property type="entry name" value="6-phosphogluconolactonase_DevB"/>
</dbReference>
<comment type="similarity">
    <text evidence="4 7">Belongs to the glucosamine/galactosamine-6-phosphate isomerase family. 6-phosphogluconolactonase subfamily.</text>
</comment>
<evidence type="ECO:0000256" key="5">
    <source>
        <dbReference type="ARBA" id="ARBA00013198"/>
    </source>
</evidence>
<evidence type="ECO:0000256" key="4">
    <source>
        <dbReference type="ARBA" id="ARBA00010662"/>
    </source>
</evidence>
<dbReference type="SUPFAM" id="SSF100950">
    <property type="entry name" value="NagB/RpiA/CoA transferase-like"/>
    <property type="match status" value="1"/>
</dbReference>
<dbReference type="RefSeq" id="WP_072283504.1">
    <property type="nucleotide sequence ID" value="NZ_CP015519.1"/>
</dbReference>
<dbReference type="GO" id="GO:0006098">
    <property type="term" value="P:pentose-phosphate shunt"/>
    <property type="evidence" value="ECO:0007669"/>
    <property type="project" value="UniProtKB-UniPathway"/>
</dbReference>
<comment type="catalytic activity">
    <reaction evidence="1 7">
        <text>6-phospho-D-glucono-1,5-lactone + H2O = 6-phospho-D-gluconate + H(+)</text>
        <dbReference type="Rhea" id="RHEA:12556"/>
        <dbReference type="ChEBI" id="CHEBI:15377"/>
        <dbReference type="ChEBI" id="CHEBI:15378"/>
        <dbReference type="ChEBI" id="CHEBI:57955"/>
        <dbReference type="ChEBI" id="CHEBI:58759"/>
        <dbReference type="EC" id="3.1.1.31"/>
    </reaction>
</comment>
<evidence type="ECO:0000313" key="10">
    <source>
        <dbReference type="Proteomes" id="UP000182517"/>
    </source>
</evidence>
<evidence type="ECO:0000256" key="2">
    <source>
        <dbReference type="ARBA" id="ARBA00002681"/>
    </source>
</evidence>
<dbReference type="PANTHER" id="PTHR11054">
    <property type="entry name" value="6-PHOSPHOGLUCONOLACTONASE"/>
    <property type="match status" value="1"/>
</dbReference>
<protein>
    <recommendedName>
        <fullName evidence="6 7">6-phosphogluconolactonase</fullName>
        <shortName evidence="7">6PGL</shortName>
        <ecNumber evidence="5 7">3.1.1.31</ecNumber>
    </recommendedName>
</protein>